<dbReference type="EMBL" id="NESQ01000058">
    <property type="protein sequence ID" value="PUU80738.1"/>
    <property type="molecule type" value="Genomic_DNA"/>
</dbReference>
<evidence type="ECO:0000313" key="2">
    <source>
        <dbReference type="Proteomes" id="UP000244722"/>
    </source>
</evidence>
<comment type="caution">
    <text evidence="1">The sequence shown here is derived from an EMBL/GenBank/DDBJ whole genome shotgun (WGS) entry which is preliminary data.</text>
</comment>
<reference evidence="1 2" key="1">
    <citation type="submission" date="2017-04" db="EMBL/GenBank/DDBJ databases">
        <title>Draft genome sequence of Tuber borchii Vittad., a whitish edible truffle.</title>
        <authorList>
            <consortium name="DOE Joint Genome Institute"/>
            <person name="Murat C."/>
            <person name="Kuo A."/>
            <person name="Barry K.W."/>
            <person name="Clum A."/>
            <person name="Dockter R.B."/>
            <person name="Fauchery L."/>
            <person name="Iotti M."/>
            <person name="Kohler A."/>
            <person name="Labutti K."/>
            <person name="Lindquist E.A."/>
            <person name="Lipzen A."/>
            <person name="Ohm R.A."/>
            <person name="Wang M."/>
            <person name="Grigoriev I.V."/>
            <person name="Zambonelli A."/>
            <person name="Martin F.M."/>
        </authorList>
    </citation>
    <scope>NUCLEOTIDE SEQUENCE [LARGE SCALE GENOMIC DNA]</scope>
    <source>
        <strain evidence="1 2">Tbo3840</strain>
    </source>
</reference>
<keyword evidence="2" id="KW-1185">Reference proteome</keyword>
<name>A0A2T6ZZ10_TUBBO</name>
<gene>
    <name evidence="1" type="ORF">B9Z19DRAFT_1123070</name>
</gene>
<accession>A0A2T6ZZ10</accession>
<sequence>MTIFNSPTDSTEGGSLCQIFLVNWQGFWKVLTLKLDSGGVRYANVKPFTASVLRHPICQLPKERSHTSIFHRTTESSEWGSVGQAITGPFNDGVLHHLICQQSKGRPHMSILYGTTESSEAGILGALGMRSQTPLTTAFYASPSVHRQKDVPIREFSMIPGALSMRSWSPFKRLFYVFLSVHRQKEIPGALGMRSRSPLTTAFYAIPSVNCQEGVPIRVFSMGLQSLLKGESLCWVFLDV</sequence>
<dbReference type="Proteomes" id="UP000244722">
    <property type="component" value="Unassembled WGS sequence"/>
</dbReference>
<organism evidence="1 2">
    <name type="scientific">Tuber borchii</name>
    <name type="common">White truffle</name>
    <dbReference type="NCBI Taxonomy" id="42251"/>
    <lineage>
        <taxon>Eukaryota</taxon>
        <taxon>Fungi</taxon>
        <taxon>Dikarya</taxon>
        <taxon>Ascomycota</taxon>
        <taxon>Pezizomycotina</taxon>
        <taxon>Pezizomycetes</taxon>
        <taxon>Pezizales</taxon>
        <taxon>Tuberaceae</taxon>
        <taxon>Tuber</taxon>
    </lineage>
</organism>
<protein>
    <submittedName>
        <fullName evidence="1">Uncharacterized protein</fullName>
    </submittedName>
</protein>
<evidence type="ECO:0000313" key="1">
    <source>
        <dbReference type="EMBL" id="PUU80738.1"/>
    </source>
</evidence>
<proteinExistence type="predicted"/>
<dbReference type="AlphaFoldDB" id="A0A2T6ZZ10"/>